<dbReference type="EMBL" id="AP021874">
    <property type="protein sequence ID" value="BBO67872.1"/>
    <property type="molecule type" value="Genomic_DNA"/>
</dbReference>
<keyword evidence="5 8" id="KW-0808">Transferase</keyword>
<dbReference type="InterPro" id="IPR003358">
    <property type="entry name" value="tRNA_(Gua-N-7)_MeTrfase_Trmb"/>
</dbReference>
<dbReference type="Pfam" id="PF02390">
    <property type="entry name" value="Methyltransf_4"/>
    <property type="match status" value="1"/>
</dbReference>
<dbReference type="SUPFAM" id="SSF53335">
    <property type="entry name" value="S-adenosyl-L-methionine-dependent methyltransferases"/>
    <property type="match status" value="1"/>
</dbReference>
<protein>
    <recommendedName>
        <fullName evidence="3">tRNA (guanine(46)-N(7))-methyltransferase</fullName>
        <ecNumber evidence="3">2.1.1.33</ecNumber>
    </recommendedName>
</protein>
<evidence type="ECO:0000313" key="8">
    <source>
        <dbReference type="EMBL" id="BBO67872.1"/>
    </source>
</evidence>
<evidence type="ECO:0000313" key="9">
    <source>
        <dbReference type="Proteomes" id="UP000427906"/>
    </source>
</evidence>
<dbReference type="Gene3D" id="3.40.50.150">
    <property type="entry name" value="Vaccinia Virus protein VP39"/>
    <property type="match status" value="1"/>
</dbReference>
<evidence type="ECO:0000256" key="2">
    <source>
        <dbReference type="ARBA" id="ARBA00003015"/>
    </source>
</evidence>
<evidence type="ECO:0000256" key="5">
    <source>
        <dbReference type="ARBA" id="ARBA00022679"/>
    </source>
</evidence>
<accession>A0A5K7YED9</accession>
<dbReference type="PROSITE" id="PS51625">
    <property type="entry name" value="SAM_MT_TRMB"/>
    <property type="match status" value="1"/>
</dbReference>
<evidence type="ECO:0000256" key="3">
    <source>
        <dbReference type="ARBA" id="ARBA00011977"/>
    </source>
</evidence>
<dbReference type="NCBIfam" id="NF001080">
    <property type="entry name" value="PRK00121.2-2"/>
    <property type="match status" value="1"/>
</dbReference>
<dbReference type="PANTHER" id="PTHR23417:SF14">
    <property type="entry name" value="PENTACOTRIPEPTIDE-REPEAT REGION OF PRORP DOMAIN-CONTAINING PROTEIN"/>
    <property type="match status" value="1"/>
</dbReference>
<dbReference type="PANTHER" id="PTHR23417">
    <property type="entry name" value="3-DEOXY-D-MANNO-OCTULOSONIC-ACID TRANSFERASE/TRNA GUANINE-N 7 - -METHYLTRANSFERASE"/>
    <property type="match status" value="1"/>
</dbReference>
<keyword evidence="7" id="KW-0819">tRNA processing</keyword>
<keyword evidence="9" id="KW-1185">Reference proteome</keyword>
<sequence length="219" mass="24242">MPKNKRYKYERVKQLPNVTLSALGESPPPGSYPWHDECFAGMETVLELGCGKGEHSLAFAAASPRRLFVGVDCKSHRMCVGAEKALAAGLDNVHFLRARIERIGEFFRPRSIHEIWLPFPDPHPKHRAVKSRLSAASFLDAYAGLLVPGGTVYLKTDSRLLYDFTRQSVEHWGGRVVAQCDDIHGADDGSIAAGEVVSAFETAARSRETTIKYLAFQLN</sequence>
<dbReference type="EC" id="2.1.1.33" evidence="3"/>
<reference evidence="8 9" key="1">
    <citation type="submission" date="2019-11" db="EMBL/GenBank/DDBJ databases">
        <title>Comparative genomics of hydrocarbon-degrading Desulfosarcina strains.</title>
        <authorList>
            <person name="Watanabe M."/>
            <person name="Kojima H."/>
            <person name="Fukui M."/>
        </authorList>
    </citation>
    <scope>NUCLEOTIDE SEQUENCE [LARGE SCALE GENOMIC DNA]</scope>
    <source>
        <strain evidence="8 9">PL12</strain>
    </source>
</reference>
<comment type="catalytic activity">
    <reaction evidence="1">
        <text>guanosine(46) in tRNA + S-adenosyl-L-methionine = N(7)-methylguanosine(46) in tRNA + S-adenosyl-L-homocysteine</text>
        <dbReference type="Rhea" id="RHEA:42708"/>
        <dbReference type="Rhea" id="RHEA-COMP:10188"/>
        <dbReference type="Rhea" id="RHEA-COMP:10189"/>
        <dbReference type="ChEBI" id="CHEBI:57856"/>
        <dbReference type="ChEBI" id="CHEBI:59789"/>
        <dbReference type="ChEBI" id="CHEBI:74269"/>
        <dbReference type="ChEBI" id="CHEBI:74480"/>
        <dbReference type="EC" id="2.1.1.33"/>
    </reaction>
</comment>
<evidence type="ECO:0000256" key="4">
    <source>
        <dbReference type="ARBA" id="ARBA00022603"/>
    </source>
</evidence>
<dbReference type="GO" id="GO:0008176">
    <property type="term" value="F:tRNA (guanine(46)-N7)-methyltransferase activity"/>
    <property type="evidence" value="ECO:0007669"/>
    <property type="project" value="UniProtKB-EC"/>
</dbReference>
<keyword evidence="4 8" id="KW-0489">Methyltransferase</keyword>
<organism evidence="8 9">
    <name type="scientific">Desulfosarcina alkanivorans</name>
    <dbReference type="NCBI Taxonomy" id="571177"/>
    <lineage>
        <taxon>Bacteria</taxon>
        <taxon>Pseudomonadati</taxon>
        <taxon>Thermodesulfobacteriota</taxon>
        <taxon>Desulfobacteria</taxon>
        <taxon>Desulfobacterales</taxon>
        <taxon>Desulfosarcinaceae</taxon>
        <taxon>Desulfosarcina</taxon>
    </lineage>
</organism>
<comment type="function">
    <text evidence="2">Catalyzes the formation of N(7)-methylguanine at position 46 (m7G46) in tRNA.</text>
</comment>
<dbReference type="GO" id="GO:0043527">
    <property type="term" value="C:tRNA methyltransferase complex"/>
    <property type="evidence" value="ECO:0007669"/>
    <property type="project" value="TreeGrafter"/>
</dbReference>
<gene>
    <name evidence="8" type="primary">trmB</name>
    <name evidence="8" type="ORF">DSCA_18020</name>
</gene>
<dbReference type="AlphaFoldDB" id="A0A5K7YED9"/>
<name>A0A5K7YED9_9BACT</name>
<dbReference type="KEGG" id="dalk:DSCA_18020"/>
<dbReference type="CDD" id="cd02440">
    <property type="entry name" value="AdoMet_MTases"/>
    <property type="match status" value="1"/>
</dbReference>
<evidence type="ECO:0000256" key="1">
    <source>
        <dbReference type="ARBA" id="ARBA00000142"/>
    </source>
</evidence>
<dbReference type="InterPro" id="IPR029063">
    <property type="entry name" value="SAM-dependent_MTases_sf"/>
</dbReference>
<dbReference type="Proteomes" id="UP000427906">
    <property type="component" value="Chromosome"/>
</dbReference>
<evidence type="ECO:0000256" key="7">
    <source>
        <dbReference type="ARBA" id="ARBA00022694"/>
    </source>
</evidence>
<evidence type="ECO:0000256" key="6">
    <source>
        <dbReference type="ARBA" id="ARBA00022691"/>
    </source>
</evidence>
<keyword evidence="6" id="KW-0949">S-adenosyl-L-methionine</keyword>
<proteinExistence type="predicted"/>